<name>A0ABY6JXZ1_9ARAC</name>
<protein>
    <submittedName>
        <fullName evidence="1">CCDC132</fullName>
    </submittedName>
</protein>
<feature type="non-terminal residue" evidence="1">
    <location>
        <position position="230"/>
    </location>
</feature>
<dbReference type="InterPro" id="IPR040047">
    <property type="entry name" value="VPS50"/>
</dbReference>
<dbReference type="PANTHER" id="PTHR13258">
    <property type="entry name" value="SYNDETIN"/>
    <property type="match status" value="1"/>
</dbReference>
<dbReference type="PANTHER" id="PTHR13258:SF0">
    <property type="entry name" value="SYNDETIN"/>
    <property type="match status" value="1"/>
</dbReference>
<organism evidence="1 2">
    <name type="scientific">Cordylochernes scorpioides</name>
    <dbReference type="NCBI Taxonomy" id="51811"/>
    <lineage>
        <taxon>Eukaryota</taxon>
        <taxon>Metazoa</taxon>
        <taxon>Ecdysozoa</taxon>
        <taxon>Arthropoda</taxon>
        <taxon>Chelicerata</taxon>
        <taxon>Arachnida</taxon>
        <taxon>Pseudoscorpiones</taxon>
        <taxon>Cheliferoidea</taxon>
        <taxon>Chernetidae</taxon>
        <taxon>Cordylochernes</taxon>
    </lineage>
</organism>
<evidence type="ECO:0000313" key="1">
    <source>
        <dbReference type="EMBL" id="UYV61542.1"/>
    </source>
</evidence>
<gene>
    <name evidence="1" type="ORF">LAZ67_1005220</name>
</gene>
<keyword evidence="2" id="KW-1185">Reference proteome</keyword>
<reference evidence="1 2" key="1">
    <citation type="submission" date="2022-01" db="EMBL/GenBank/DDBJ databases">
        <title>A chromosomal length assembly of Cordylochernes scorpioides.</title>
        <authorList>
            <person name="Zeh D."/>
            <person name="Zeh J."/>
        </authorList>
    </citation>
    <scope>NUCLEOTIDE SEQUENCE [LARGE SCALE GENOMIC DNA]</scope>
    <source>
        <strain evidence="1">IN4F17</strain>
        <tissue evidence="1">Whole Body</tissue>
    </source>
</reference>
<proteinExistence type="predicted"/>
<dbReference type="EMBL" id="CP092863">
    <property type="protein sequence ID" value="UYV61542.1"/>
    <property type="molecule type" value="Genomic_DNA"/>
</dbReference>
<accession>A0ABY6JXZ1</accession>
<evidence type="ECO:0000313" key="2">
    <source>
        <dbReference type="Proteomes" id="UP001235939"/>
    </source>
</evidence>
<sequence length="230" mass="26900">MLLLDDILYKGQLIEVGEEFCESQSEDLQETIRRQTVNYFKTYHRSCLDELRMFLENESWTLCPVRYSFSIFQLQEFAFLKQLQEDKPCRDNDLASQHKSSFFPNSNPFHLPLADEELEREESLFVEQCLTNTVCSMQQEEEEDEESEGSDIPEELTKEYCGTLGDSSGRRSKGSLAIKEDPTTMPMVTNTTLNILRLFGKYLRMMSVLKPIAFDVLICLCHLYDYYMYS</sequence>
<dbReference type="Proteomes" id="UP001235939">
    <property type="component" value="Chromosome 01"/>
</dbReference>